<evidence type="ECO:0000256" key="3">
    <source>
        <dbReference type="ARBA" id="ARBA00012251"/>
    </source>
</evidence>
<dbReference type="SMART" id="SM00647">
    <property type="entry name" value="IBR"/>
    <property type="match status" value="1"/>
</dbReference>
<dbReference type="Gene3D" id="1.20.120.1750">
    <property type="match status" value="1"/>
</dbReference>
<keyword evidence="6" id="KW-0677">Repeat</keyword>
<organism evidence="11 12">
    <name type="scientific">Helianthus annuus</name>
    <name type="common">Common sunflower</name>
    <dbReference type="NCBI Taxonomy" id="4232"/>
    <lineage>
        <taxon>Eukaryota</taxon>
        <taxon>Viridiplantae</taxon>
        <taxon>Streptophyta</taxon>
        <taxon>Embryophyta</taxon>
        <taxon>Tracheophyta</taxon>
        <taxon>Spermatophyta</taxon>
        <taxon>Magnoliopsida</taxon>
        <taxon>eudicotyledons</taxon>
        <taxon>Gunneridae</taxon>
        <taxon>Pentapetalae</taxon>
        <taxon>asterids</taxon>
        <taxon>campanulids</taxon>
        <taxon>Asterales</taxon>
        <taxon>Asteraceae</taxon>
        <taxon>Asteroideae</taxon>
        <taxon>Heliantheae alliance</taxon>
        <taxon>Heliantheae</taxon>
        <taxon>Helianthus</taxon>
    </lineage>
</organism>
<comment type="caution">
    <text evidence="11">The sequence shown here is derived from an EMBL/GenBank/DDBJ whole genome shotgun (WGS) entry which is preliminary data.</text>
</comment>
<evidence type="ECO:0000256" key="2">
    <source>
        <dbReference type="ARBA" id="ARBA00001947"/>
    </source>
</evidence>
<dbReference type="GO" id="GO:0031624">
    <property type="term" value="F:ubiquitin conjugating enzyme binding"/>
    <property type="evidence" value="ECO:0000318"/>
    <property type="project" value="GO_Central"/>
</dbReference>
<dbReference type="AlphaFoldDB" id="A0A9K3NDC7"/>
<dbReference type="InterPro" id="IPR002867">
    <property type="entry name" value="IBR_dom"/>
</dbReference>
<keyword evidence="8" id="KW-0833">Ubl conjugation pathway</keyword>
<dbReference type="EC" id="2.3.2.31" evidence="3"/>
<dbReference type="EMBL" id="MNCJ02000323">
    <property type="protein sequence ID" value="KAF5795620.1"/>
    <property type="molecule type" value="Genomic_DNA"/>
</dbReference>
<evidence type="ECO:0000313" key="12">
    <source>
        <dbReference type="Proteomes" id="UP000215914"/>
    </source>
</evidence>
<proteinExistence type="predicted"/>
<dbReference type="GO" id="GO:0061630">
    <property type="term" value="F:ubiquitin protein ligase activity"/>
    <property type="evidence" value="ECO:0000318"/>
    <property type="project" value="GO_Central"/>
</dbReference>
<dbReference type="InterPro" id="IPR044066">
    <property type="entry name" value="TRIAD_supradom"/>
</dbReference>
<dbReference type="GO" id="GO:0005737">
    <property type="term" value="C:cytoplasm"/>
    <property type="evidence" value="ECO:0000318"/>
    <property type="project" value="GO_Central"/>
</dbReference>
<accession>A0A9K3NDC7</accession>
<dbReference type="Pfam" id="PF22191">
    <property type="entry name" value="IBR_1"/>
    <property type="match status" value="1"/>
</dbReference>
<evidence type="ECO:0000259" key="10">
    <source>
        <dbReference type="PROSITE" id="PS51873"/>
    </source>
</evidence>
<reference evidence="11" key="2">
    <citation type="submission" date="2020-06" db="EMBL/GenBank/DDBJ databases">
        <title>Helianthus annuus Genome sequencing and assembly Release 2.</title>
        <authorList>
            <person name="Gouzy J."/>
            <person name="Langlade N."/>
            <person name="Munos S."/>
        </authorList>
    </citation>
    <scope>NUCLEOTIDE SEQUENCE</scope>
    <source>
        <tissue evidence="11">Leaves</tissue>
    </source>
</reference>
<dbReference type="GO" id="GO:0008270">
    <property type="term" value="F:zinc ion binding"/>
    <property type="evidence" value="ECO:0007669"/>
    <property type="project" value="UniProtKB-KW"/>
</dbReference>
<dbReference type="Gramene" id="mRNA:HanXRQr2_Chr08g0341861">
    <property type="protein sequence ID" value="mRNA:HanXRQr2_Chr08g0341861"/>
    <property type="gene ID" value="HanXRQr2_Chr08g0341861"/>
</dbReference>
<dbReference type="GO" id="GO:0016567">
    <property type="term" value="P:protein ubiquitination"/>
    <property type="evidence" value="ECO:0007669"/>
    <property type="project" value="InterPro"/>
</dbReference>
<dbReference type="InterPro" id="IPR031127">
    <property type="entry name" value="E3_UB_ligase_RBR"/>
</dbReference>
<evidence type="ECO:0000256" key="7">
    <source>
        <dbReference type="ARBA" id="ARBA00022771"/>
    </source>
</evidence>
<evidence type="ECO:0000256" key="8">
    <source>
        <dbReference type="ARBA" id="ARBA00022786"/>
    </source>
</evidence>
<dbReference type="GO" id="GO:0000151">
    <property type="term" value="C:ubiquitin ligase complex"/>
    <property type="evidence" value="ECO:0000318"/>
    <property type="project" value="GO_Central"/>
</dbReference>
<evidence type="ECO:0000256" key="5">
    <source>
        <dbReference type="ARBA" id="ARBA00022723"/>
    </source>
</evidence>
<evidence type="ECO:0000256" key="6">
    <source>
        <dbReference type="ARBA" id="ARBA00022737"/>
    </source>
</evidence>
<dbReference type="PROSITE" id="PS51873">
    <property type="entry name" value="TRIAD"/>
    <property type="match status" value="1"/>
</dbReference>
<feature type="domain" description="RING-type" evidence="10">
    <location>
        <begin position="1"/>
        <end position="172"/>
    </location>
</feature>
<dbReference type="Pfam" id="PF01485">
    <property type="entry name" value="IBR"/>
    <property type="match status" value="1"/>
</dbReference>
<keyword evidence="4" id="KW-0808">Transferase</keyword>
<keyword evidence="7" id="KW-0863">Zinc-finger</keyword>
<keyword evidence="9" id="KW-0862">Zinc</keyword>
<comment type="cofactor">
    <cofactor evidence="2">
        <name>Zn(2+)</name>
        <dbReference type="ChEBI" id="CHEBI:29105"/>
    </cofactor>
</comment>
<evidence type="ECO:0000256" key="1">
    <source>
        <dbReference type="ARBA" id="ARBA00001798"/>
    </source>
</evidence>
<protein>
    <recommendedName>
        <fullName evidence="3">RBR-type E3 ubiquitin transferase</fullName>
        <ecNumber evidence="3">2.3.2.31</ecNumber>
    </recommendedName>
</protein>
<reference evidence="11" key="1">
    <citation type="journal article" date="2017" name="Nature">
        <title>The sunflower genome provides insights into oil metabolism, flowering and Asterid evolution.</title>
        <authorList>
            <person name="Badouin H."/>
            <person name="Gouzy J."/>
            <person name="Grassa C.J."/>
            <person name="Murat F."/>
            <person name="Staton S.E."/>
            <person name="Cottret L."/>
            <person name="Lelandais-Briere C."/>
            <person name="Owens G.L."/>
            <person name="Carrere S."/>
            <person name="Mayjonade B."/>
            <person name="Legrand L."/>
            <person name="Gill N."/>
            <person name="Kane N.C."/>
            <person name="Bowers J.E."/>
            <person name="Hubner S."/>
            <person name="Bellec A."/>
            <person name="Berard A."/>
            <person name="Berges H."/>
            <person name="Blanchet N."/>
            <person name="Boniface M.C."/>
            <person name="Brunel D."/>
            <person name="Catrice O."/>
            <person name="Chaidir N."/>
            <person name="Claudel C."/>
            <person name="Donnadieu C."/>
            <person name="Faraut T."/>
            <person name="Fievet G."/>
            <person name="Helmstetter N."/>
            <person name="King M."/>
            <person name="Knapp S.J."/>
            <person name="Lai Z."/>
            <person name="Le Paslier M.C."/>
            <person name="Lippi Y."/>
            <person name="Lorenzon L."/>
            <person name="Mandel J.R."/>
            <person name="Marage G."/>
            <person name="Marchand G."/>
            <person name="Marquand E."/>
            <person name="Bret-Mestries E."/>
            <person name="Morien E."/>
            <person name="Nambeesan S."/>
            <person name="Nguyen T."/>
            <person name="Pegot-Espagnet P."/>
            <person name="Pouilly N."/>
            <person name="Raftis F."/>
            <person name="Sallet E."/>
            <person name="Schiex T."/>
            <person name="Thomas J."/>
            <person name="Vandecasteele C."/>
            <person name="Vares D."/>
            <person name="Vear F."/>
            <person name="Vautrin S."/>
            <person name="Crespi M."/>
            <person name="Mangin B."/>
            <person name="Burke J.M."/>
            <person name="Salse J."/>
            <person name="Munos S."/>
            <person name="Vincourt P."/>
            <person name="Rieseberg L.H."/>
            <person name="Langlade N.B."/>
        </authorList>
    </citation>
    <scope>NUCLEOTIDE SEQUENCE</scope>
    <source>
        <tissue evidence="11">Leaves</tissue>
    </source>
</reference>
<evidence type="ECO:0000256" key="4">
    <source>
        <dbReference type="ARBA" id="ARBA00022679"/>
    </source>
</evidence>
<dbReference type="PANTHER" id="PTHR11685">
    <property type="entry name" value="RBR FAMILY RING FINGER AND IBR DOMAIN-CONTAINING"/>
    <property type="match status" value="1"/>
</dbReference>
<evidence type="ECO:0000256" key="9">
    <source>
        <dbReference type="ARBA" id="ARBA00022833"/>
    </source>
</evidence>
<name>A0A9K3NDC7_HELAN</name>
<gene>
    <name evidence="11" type="ORF">HanXRQr2_Chr08g0341861</name>
</gene>
<dbReference type="Proteomes" id="UP000215914">
    <property type="component" value="Unassembled WGS sequence"/>
</dbReference>
<keyword evidence="5" id="KW-0479">Metal-binding</keyword>
<evidence type="ECO:0000313" key="11">
    <source>
        <dbReference type="EMBL" id="KAF5795620.1"/>
    </source>
</evidence>
<sequence length="249" mass="28602">MSEVVDGFDVYVCAAVEDGPGCLTLRCPKLSCEAVVGPDMVRLLASENERKRYDFFLLRTYVESNKRVKWCPGSGCEYAVEYDDDFEIVYGGRSRPLDCETVGKWVLKNNAEAENTNWILAYTKPCPKCKRSIEKNHGCMHMTCRQPCGYEFCWLCLGPYRGHDGRACNGYAKEGVPVHEAERQRELAKKAIERYTHYYERWAANEKSRKQALTDLHKIETVDLVMCWRPMDDTHKHAAWMAGESSDND</sequence>
<comment type="catalytic activity">
    <reaction evidence="1">
        <text>[E2 ubiquitin-conjugating enzyme]-S-ubiquitinyl-L-cysteine + [acceptor protein]-L-lysine = [E2 ubiquitin-conjugating enzyme]-L-cysteine + [acceptor protein]-N(6)-ubiquitinyl-L-lysine.</text>
        <dbReference type="EC" id="2.3.2.31"/>
    </reaction>
</comment>
<dbReference type="SUPFAM" id="SSF57850">
    <property type="entry name" value="RING/U-box"/>
    <property type="match status" value="1"/>
</dbReference>
<keyword evidence="12" id="KW-1185">Reference proteome</keyword>
<dbReference type="GO" id="GO:0006511">
    <property type="term" value="P:ubiquitin-dependent protein catabolic process"/>
    <property type="evidence" value="ECO:0000318"/>
    <property type="project" value="GO_Central"/>
</dbReference>